<dbReference type="Pfam" id="PF00078">
    <property type="entry name" value="RVT_1"/>
    <property type="match status" value="1"/>
</dbReference>
<protein>
    <recommendedName>
        <fullName evidence="1">Reverse transcriptase domain-containing protein</fullName>
    </recommendedName>
</protein>
<keyword evidence="3" id="KW-1185">Reference proteome</keyword>
<evidence type="ECO:0000313" key="3">
    <source>
        <dbReference type="Proteomes" id="UP000235826"/>
    </source>
</evidence>
<dbReference type="Gene3D" id="3.60.110.10">
    <property type="entry name" value="Carbon-nitrogen hydrolase"/>
    <property type="match status" value="1"/>
</dbReference>
<name>A0A2K9PT79_9FLAO</name>
<dbReference type="InterPro" id="IPR036526">
    <property type="entry name" value="C-N_Hydrolase_sf"/>
</dbReference>
<dbReference type="InterPro" id="IPR043502">
    <property type="entry name" value="DNA/RNA_pol_sf"/>
</dbReference>
<organism evidence="2 3">
    <name type="scientific">Flavivirga eckloniae</name>
    <dbReference type="NCBI Taxonomy" id="1803846"/>
    <lineage>
        <taxon>Bacteria</taxon>
        <taxon>Pseudomonadati</taxon>
        <taxon>Bacteroidota</taxon>
        <taxon>Flavobacteriia</taxon>
        <taxon>Flavobacteriales</taxon>
        <taxon>Flavobacteriaceae</taxon>
        <taxon>Flavivirga</taxon>
    </lineage>
</organism>
<accession>A0A2K9PT79</accession>
<dbReference type="Proteomes" id="UP000235826">
    <property type="component" value="Chromosome"/>
</dbReference>
<dbReference type="KEGG" id="fek:C1H87_16800"/>
<evidence type="ECO:0000259" key="1">
    <source>
        <dbReference type="Pfam" id="PF00078"/>
    </source>
</evidence>
<dbReference type="SUPFAM" id="SSF56317">
    <property type="entry name" value="Carbon-nitrogen hydrolase"/>
    <property type="match status" value="1"/>
</dbReference>
<evidence type="ECO:0000313" key="2">
    <source>
        <dbReference type="EMBL" id="AUP80273.1"/>
    </source>
</evidence>
<dbReference type="RefSeq" id="WP_102756925.1">
    <property type="nucleotide sequence ID" value="NZ_CP025791.1"/>
</dbReference>
<feature type="domain" description="Reverse transcriptase" evidence="1">
    <location>
        <begin position="200"/>
        <end position="336"/>
    </location>
</feature>
<reference evidence="2 3" key="1">
    <citation type="submission" date="2018-01" db="EMBL/GenBank/DDBJ databases">
        <title>Complete genome sequence of Flavivirga eckloniae ECD14 isolated from seaweed Ecklonia cava.</title>
        <authorList>
            <person name="Lee J.H."/>
            <person name="Baik K.S."/>
            <person name="Seong C.N."/>
        </authorList>
    </citation>
    <scope>NUCLEOTIDE SEQUENCE [LARGE SCALE GENOMIC DNA]</scope>
    <source>
        <strain evidence="2 3">ECD14</strain>
    </source>
</reference>
<dbReference type="InterPro" id="IPR000477">
    <property type="entry name" value="RT_dom"/>
</dbReference>
<dbReference type="CDD" id="cd01646">
    <property type="entry name" value="RT_Bac_retron_I"/>
    <property type="match status" value="1"/>
</dbReference>
<dbReference type="OrthoDB" id="9780724at2"/>
<sequence>MYTLEEVKIAYYKLKNYVYYDNTELLLREKLIEFETDTKKDDSNLFSWIISKPYSSSNDFKNIFDTKQNTIEQNLEIKFAKLLDEINSNNLKSEYFYYLFSQIRVDFFPKKIKSTENPLDKNFISNVKCKENYEVEKVNPFINAPLEFHIISIMWIIRSGYKFDAELLDQCKGNRLLLNKERTDLIQNSSLFKPYYSQYQSWRDDSVSVAQELLKNKKNALFINLDIKNYFNSTNLNFDKYFPKDDFVNNILRMLHKIYTHKIISEYDIIDKKNNNLNESFLLPIGLLSSYIIANHYLNDLDKIIIKKIKPAYYGRYVDDILIVISDPKESIEQIEKYNGYKINHINYLKTENKEEQNLEKIKLSKIEKYIIENLDPIFQIIVNGKERKIKIDQYENLYCQQEKTLMYYFDFNESDIVIDKLKQELNYRSSEFKDLPDNNENLGEFDKNALYLNYTDSDGKIRTLKDYKENRFGLTVYLTNKILGASKHKKSVSDSEINSFLKIFNGQNTIEFYKLWEKIFTYLLVNDKPSEYIDFYFQCIQEINKIQFKNTKIKSNRVKNTLINYLDSAHELALSLNLNFIDSDTEIKRSFEFKSNSIESNLIEFFFNRITRSNSIWALRYRKSNMMRHQYISIPLLNYTKESYDGKISLINYNVNLEKYNIDEDLLKNSPRSVKFWEYTISKLITDINCQEYKKENSKISICDFTSENENHFLDQSFERFKIANRNHKPNYLFEDKIDNYRDKFYKIGDTNNNLTNISVNSKKQDKLLKPKISVANTKVNSKNVLDGLRQKTNVTNLRYQNLVDFLKSTRKNKSDIVIFPEYFIPLELLSSLVRYSVKNESLVISGLEHITINNRAYNFVATILPVNINGYKDATIVFRLKNHYAPIEEELIIGNHIQIPNPKVQRYHIFNWKNIYFSVFYCFELTNILHRSLLKAKIDLLVAVEYNKDVNYFSNLVESVSRDLHCYVAQVNSSDYGDTRITQPTKTYNKDIIKVKGGENNVTLTGTIEIDKLREFQRKKYNITKNDKSFKALPPDFDIEEVLKRINNK</sequence>
<gene>
    <name evidence="2" type="ORF">C1H87_16800</name>
</gene>
<dbReference type="AlphaFoldDB" id="A0A2K9PT79"/>
<dbReference type="SUPFAM" id="SSF56672">
    <property type="entry name" value="DNA/RNA polymerases"/>
    <property type="match status" value="1"/>
</dbReference>
<proteinExistence type="predicted"/>
<dbReference type="EMBL" id="CP025791">
    <property type="protein sequence ID" value="AUP80273.1"/>
    <property type="molecule type" value="Genomic_DNA"/>
</dbReference>